<reference evidence="1 2" key="1">
    <citation type="submission" date="2020-06" db="EMBL/GenBank/DDBJ databases">
        <authorList>
            <person name="Li R."/>
            <person name="Bekaert M."/>
        </authorList>
    </citation>
    <scope>NUCLEOTIDE SEQUENCE [LARGE SCALE GENOMIC DNA]</scope>
    <source>
        <strain evidence="2">wild</strain>
    </source>
</reference>
<dbReference type="EMBL" id="CACVKT020001979">
    <property type="protein sequence ID" value="CAC5374003.1"/>
    <property type="molecule type" value="Genomic_DNA"/>
</dbReference>
<dbReference type="EC" id="2.3.2.13" evidence="1"/>
<accession>A0A6J8AXL3</accession>
<dbReference type="OrthoDB" id="437511at2759"/>
<keyword evidence="1" id="KW-0012">Acyltransferase</keyword>
<sequence>MKGYKKGEDDSVYMENSSYREEYVMNDSGRIWVGSQWRNYGRPWNFGQVNSLDDDGMLEGRWTADYPEDSTKPTAWTGSVSIIKQYMETKEPVKYGQCWVFSGLTTTCVMRCGPAPLRAVKDGHVYLNYDVGFVFSEVNGDRIVWEVNEDKGTMEVMQIDRHSVGWNISTKAVDKKKIVLPFSF</sequence>
<keyword evidence="1" id="KW-0808">Transferase</keyword>
<dbReference type="PANTHER" id="PTHR11590:SF40">
    <property type="entry name" value="HEMOCYTE PROTEIN-GLUTAMINE GAMMA-GLUTAMYLTRANSFERASE-LIKE PROTEIN"/>
    <property type="match status" value="1"/>
</dbReference>
<proteinExistence type="predicted"/>
<keyword evidence="2" id="KW-1185">Reference proteome</keyword>
<protein>
    <submittedName>
        <fullName evidence="1">TGM1</fullName>
        <ecNumber evidence="1">2.3.2.13</ecNumber>
    </submittedName>
</protein>
<dbReference type="PANTHER" id="PTHR11590">
    <property type="entry name" value="PROTEIN-GLUTAMINE GAMMA-GLUTAMYLTRANSFERASE"/>
    <property type="match status" value="1"/>
</dbReference>
<evidence type="ECO:0000313" key="2">
    <source>
        <dbReference type="Proteomes" id="UP000507470"/>
    </source>
</evidence>
<dbReference type="SUPFAM" id="SSF54001">
    <property type="entry name" value="Cysteine proteinases"/>
    <property type="match status" value="1"/>
</dbReference>
<dbReference type="GO" id="GO:0003810">
    <property type="term" value="F:protein-glutamine gamma-glutamyltransferase activity"/>
    <property type="evidence" value="ECO:0007669"/>
    <property type="project" value="UniProtKB-EC"/>
</dbReference>
<gene>
    <name evidence="1" type="ORF">MCOR_11559</name>
</gene>
<dbReference type="InterPro" id="IPR036985">
    <property type="entry name" value="Transglutaminase-like_sf"/>
</dbReference>
<organism evidence="1 2">
    <name type="scientific">Mytilus coruscus</name>
    <name type="common">Sea mussel</name>
    <dbReference type="NCBI Taxonomy" id="42192"/>
    <lineage>
        <taxon>Eukaryota</taxon>
        <taxon>Metazoa</taxon>
        <taxon>Spiralia</taxon>
        <taxon>Lophotrochozoa</taxon>
        <taxon>Mollusca</taxon>
        <taxon>Bivalvia</taxon>
        <taxon>Autobranchia</taxon>
        <taxon>Pteriomorphia</taxon>
        <taxon>Mytilida</taxon>
        <taxon>Mytiloidea</taxon>
        <taxon>Mytilidae</taxon>
        <taxon>Mytilinae</taxon>
        <taxon>Mytilus</taxon>
    </lineage>
</organism>
<dbReference type="InterPro" id="IPR038765">
    <property type="entry name" value="Papain-like_cys_pep_sf"/>
</dbReference>
<dbReference type="AlphaFoldDB" id="A0A6J8AXL3"/>
<evidence type="ECO:0000313" key="1">
    <source>
        <dbReference type="EMBL" id="CAC5374003.1"/>
    </source>
</evidence>
<dbReference type="Proteomes" id="UP000507470">
    <property type="component" value="Unassembled WGS sequence"/>
</dbReference>
<dbReference type="Gene3D" id="3.90.260.10">
    <property type="entry name" value="Transglutaminase-like"/>
    <property type="match status" value="3"/>
</dbReference>
<dbReference type="InterPro" id="IPR050779">
    <property type="entry name" value="Transglutaminase"/>
</dbReference>
<name>A0A6J8AXL3_MYTCO</name>